<evidence type="ECO:0000259" key="9">
    <source>
        <dbReference type="PROSITE" id="PS50262"/>
    </source>
</evidence>
<dbReference type="InterPro" id="IPR050125">
    <property type="entry name" value="GPCR_opsins"/>
</dbReference>
<feature type="transmembrane region" description="Helical" evidence="8">
    <location>
        <begin position="99"/>
        <end position="121"/>
    </location>
</feature>
<protein>
    <recommendedName>
        <fullName evidence="9">G-protein coupled receptors family 1 profile domain-containing protein</fullName>
    </recommendedName>
</protein>
<evidence type="ECO:0000313" key="11">
    <source>
        <dbReference type="Proteomes" id="UP000887568"/>
    </source>
</evidence>
<keyword evidence="6" id="KW-0675">Receptor</keyword>
<keyword evidence="3 8" id="KW-1133">Transmembrane helix</keyword>
<keyword evidence="11" id="KW-1185">Reference proteome</keyword>
<dbReference type="PANTHER" id="PTHR24240">
    <property type="entry name" value="OPSIN"/>
    <property type="match status" value="1"/>
</dbReference>
<feature type="transmembrane region" description="Helical" evidence="8">
    <location>
        <begin position="267"/>
        <end position="286"/>
    </location>
</feature>
<evidence type="ECO:0000256" key="8">
    <source>
        <dbReference type="SAM" id="Phobius"/>
    </source>
</evidence>
<keyword evidence="5 8" id="KW-0472">Membrane</keyword>
<dbReference type="Pfam" id="PF00001">
    <property type="entry name" value="7tm_1"/>
    <property type="match status" value="1"/>
</dbReference>
<dbReference type="InterPro" id="IPR000276">
    <property type="entry name" value="GPCR_Rhodpsn"/>
</dbReference>
<comment type="subcellular location">
    <subcellularLocation>
        <location evidence="1">Membrane</location>
        <topology evidence="1">Multi-pass membrane protein</topology>
    </subcellularLocation>
</comment>
<sequence length="347" mass="39804">MESNNSRDVPTIVPTVHVEDELSSLIAMTIYLALLAIFGLVGNVLVIISVVISPQLRNTSYTFIVNLSIADLSVNVLVVPTICYSLFHYGWPRSPFWCQWISSMFFLTTGISLLMLMVIAFSRNCLVSCSRTSYNRYCGWKGVAVTISVITVGTSIVLVLIPVFTGVTVAHYDPGVHFCYLDNKDDKTFWYTSAMLIYGALTCFLLIPFLYYRTFRTLNKSKRRLWAVRHAQSQNDHNNSDNSRRNQPVLNRQQYYMHPAEVRLTKMSALIFMLMAICWIPLWTVHFCRLGTEVPYSVQRLGVLLVLTNSSINPYIYAWLNKRFLRAYKRILLCRSHPQGRVSHLNL</sequence>
<dbReference type="PRINTS" id="PR00237">
    <property type="entry name" value="GPCRRHODOPSN"/>
</dbReference>
<feature type="transmembrane region" description="Helical" evidence="8">
    <location>
        <begin position="189"/>
        <end position="212"/>
    </location>
</feature>
<dbReference type="RefSeq" id="XP_038064040.1">
    <property type="nucleotide sequence ID" value="XM_038208112.1"/>
</dbReference>
<dbReference type="GeneID" id="119734575"/>
<evidence type="ECO:0000256" key="5">
    <source>
        <dbReference type="ARBA" id="ARBA00023136"/>
    </source>
</evidence>
<proteinExistence type="predicted"/>
<evidence type="ECO:0000313" key="10">
    <source>
        <dbReference type="EnsemblMetazoa" id="XP_038064040.1"/>
    </source>
</evidence>
<feature type="transmembrane region" description="Helical" evidence="8">
    <location>
        <begin position="30"/>
        <end position="52"/>
    </location>
</feature>
<keyword evidence="7" id="KW-0807">Transducer</keyword>
<evidence type="ECO:0000256" key="6">
    <source>
        <dbReference type="ARBA" id="ARBA00023170"/>
    </source>
</evidence>
<feature type="transmembrane region" description="Helical" evidence="8">
    <location>
        <begin position="142"/>
        <end position="169"/>
    </location>
</feature>
<keyword evidence="2 8" id="KW-0812">Transmembrane</keyword>
<feature type="transmembrane region" description="Helical" evidence="8">
    <location>
        <begin position="64"/>
        <end position="87"/>
    </location>
</feature>
<evidence type="ECO:0000256" key="4">
    <source>
        <dbReference type="ARBA" id="ARBA00023040"/>
    </source>
</evidence>
<reference evidence="10" key="1">
    <citation type="submission" date="2022-11" db="UniProtKB">
        <authorList>
            <consortium name="EnsemblMetazoa"/>
        </authorList>
    </citation>
    <scope>IDENTIFICATION</scope>
</reference>
<evidence type="ECO:0000256" key="7">
    <source>
        <dbReference type="ARBA" id="ARBA00023224"/>
    </source>
</evidence>
<dbReference type="OrthoDB" id="10044919at2759"/>
<dbReference type="Gene3D" id="1.20.1070.10">
    <property type="entry name" value="Rhodopsin 7-helix transmembrane proteins"/>
    <property type="match status" value="1"/>
</dbReference>
<dbReference type="EnsemblMetazoa" id="XM_038208112.1">
    <property type="protein sequence ID" value="XP_038064040.1"/>
    <property type="gene ID" value="LOC119734575"/>
</dbReference>
<feature type="transmembrane region" description="Helical" evidence="8">
    <location>
        <begin position="298"/>
        <end position="320"/>
    </location>
</feature>
<dbReference type="GO" id="GO:0016020">
    <property type="term" value="C:membrane"/>
    <property type="evidence" value="ECO:0007669"/>
    <property type="project" value="UniProtKB-SubCell"/>
</dbReference>
<evidence type="ECO:0000256" key="2">
    <source>
        <dbReference type="ARBA" id="ARBA00022692"/>
    </source>
</evidence>
<evidence type="ECO:0000256" key="3">
    <source>
        <dbReference type="ARBA" id="ARBA00022989"/>
    </source>
</evidence>
<dbReference type="GO" id="GO:0004930">
    <property type="term" value="F:G protein-coupled receptor activity"/>
    <property type="evidence" value="ECO:0007669"/>
    <property type="project" value="UniProtKB-KW"/>
</dbReference>
<dbReference type="OMA" id="MAICWIP"/>
<dbReference type="AlphaFoldDB" id="A0A914AJ75"/>
<dbReference type="InterPro" id="IPR017452">
    <property type="entry name" value="GPCR_Rhodpsn_7TM"/>
</dbReference>
<name>A0A914AJ75_PATMI</name>
<feature type="domain" description="G-protein coupled receptors family 1 profile" evidence="9">
    <location>
        <begin position="42"/>
        <end position="317"/>
    </location>
</feature>
<accession>A0A914AJ75</accession>
<dbReference type="Proteomes" id="UP000887568">
    <property type="component" value="Unplaced"/>
</dbReference>
<evidence type="ECO:0000256" key="1">
    <source>
        <dbReference type="ARBA" id="ARBA00004141"/>
    </source>
</evidence>
<dbReference type="CDD" id="cd00637">
    <property type="entry name" value="7tm_classA_rhodopsin-like"/>
    <property type="match status" value="1"/>
</dbReference>
<organism evidence="10 11">
    <name type="scientific">Patiria miniata</name>
    <name type="common">Bat star</name>
    <name type="synonym">Asterina miniata</name>
    <dbReference type="NCBI Taxonomy" id="46514"/>
    <lineage>
        <taxon>Eukaryota</taxon>
        <taxon>Metazoa</taxon>
        <taxon>Echinodermata</taxon>
        <taxon>Eleutherozoa</taxon>
        <taxon>Asterozoa</taxon>
        <taxon>Asteroidea</taxon>
        <taxon>Valvatacea</taxon>
        <taxon>Valvatida</taxon>
        <taxon>Asterinidae</taxon>
        <taxon>Patiria</taxon>
    </lineage>
</organism>
<dbReference type="SMART" id="SM01381">
    <property type="entry name" value="7TM_GPCR_Srsx"/>
    <property type="match status" value="1"/>
</dbReference>
<dbReference type="PROSITE" id="PS50262">
    <property type="entry name" value="G_PROTEIN_RECEP_F1_2"/>
    <property type="match status" value="1"/>
</dbReference>
<dbReference type="SUPFAM" id="SSF81321">
    <property type="entry name" value="Family A G protein-coupled receptor-like"/>
    <property type="match status" value="1"/>
</dbReference>
<keyword evidence="4" id="KW-0297">G-protein coupled receptor</keyword>